<dbReference type="AlphaFoldDB" id="A0A8J6B5H6"/>
<sequence>MEGVHNTVNFHPLVLLHASANNNRNASKAALFSVLIGTISHGYIDVLSSSDIIEKKEGGFDTAYTAKKLSHHKETIGRARIVGFCTARASSETVAALFHAHNDMLPPNPLWLQYNPGSNEELFACYAGPQGGAVPFTTAAKPIERIAVDHVQLQSGGDVVAVHTNALTSAISELKKTLEDARRVLVSPAKTVEETARARRIVAAALFIGKPHILTGRTDYETVLQGASLVPAAQEVMTKVKLAWAGKD</sequence>
<comment type="caution">
    <text evidence="1">The sequence shown here is derived from an EMBL/GenBank/DDBJ whole genome shotgun (WGS) entry which is preliminary data.</text>
</comment>
<accession>A0A8J6B5H6</accession>
<gene>
    <name evidence="1" type="ORF">J8273_3671</name>
</gene>
<dbReference type="Proteomes" id="UP000717585">
    <property type="component" value="Unassembled WGS sequence"/>
</dbReference>
<organism evidence="1 2">
    <name type="scientific">Carpediemonas membranifera</name>
    <dbReference type="NCBI Taxonomy" id="201153"/>
    <lineage>
        <taxon>Eukaryota</taxon>
        <taxon>Metamonada</taxon>
        <taxon>Carpediemonas-like organisms</taxon>
        <taxon>Carpediemonas</taxon>
    </lineage>
</organism>
<protein>
    <submittedName>
        <fullName evidence="1">Uncharacterized protein</fullName>
    </submittedName>
</protein>
<evidence type="ECO:0000313" key="2">
    <source>
        <dbReference type="Proteomes" id="UP000717585"/>
    </source>
</evidence>
<proteinExistence type="predicted"/>
<reference evidence="1" key="1">
    <citation type="submission" date="2021-05" db="EMBL/GenBank/DDBJ databases">
        <title>A free-living protist that lacks canonical eukaryotic 1 DNA replication and segregation systems.</title>
        <authorList>
            <person name="Salas-Leiva D.E."/>
            <person name="Tromer E.C."/>
            <person name="Curtis B.A."/>
            <person name="Jerlstrom-Hultqvist J."/>
            <person name="Kolisko M."/>
            <person name="Yi Z."/>
            <person name="Salas-Leiva J.S."/>
            <person name="Gallot-Lavallee L."/>
            <person name="Kops G.J.P.L."/>
            <person name="Archibald J.M."/>
            <person name="Simpson A.G.B."/>
            <person name="Roger A.J."/>
        </authorList>
    </citation>
    <scope>NUCLEOTIDE SEQUENCE</scope>
    <source>
        <strain evidence="1">BICM</strain>
    </source>
</reference>
<evidence type="ECO:0000313" key="1">
    <source>
        <dbReference type="EMBL" id="KAG9394699.1"/>
    </source>
</evidence>
<name>A0A8J6B5H6_9EUKA</name>
<dbReference type="EMBL" id="JAHDYR010000013">
    <property type="protein sequence ID" value="KAG9394699.1"/>
    <property type="molecule type" value="Genomic_DNA"/>
</dbReference>
<dbReference type="Gene3D" id="3.40.140.10">
    <property type="entry name" value="Cytidine Deaminase, domain 2"/>
    <property type="match status" value="1"/>
</dbReference>
<keyword evidence="2" id="KW-1185">Reference proteome</keyword>